<dbReference type="EMBL" id="CP091871">
    <property type="protein sequence ID" value="WEU40835.1"/>
    <property type="molecule type" value="Genomic_DNA"/>
</dbReference>
<dbReference type="KEGG" id="oyw:OdinLCB4_002660"/>
<gene>
    <name evidence="1" type="ORF">OdinLCB4_002660</name>
</gene>
<organism evidence="1 2">
    <name type="scientific">Odinarchaeota yellowstonii (strain LCB_4)</name>
    <dbReference type="NCBI Taxonomy" id="1841599"/>
    <lineage>
        <taxon>Archaea</taxon>
        <taxon>Promethearchaeati</taxon>
        <taxon>Candidatus Odinarchaeota</taxon>
        <taxon>Candidatus Odinarchaeia</taxon>
        <taxon>Candidatus Odinarchaeales</taxon>
        <taxon>Candidatus Odinarchaeaceae</taxon>
        <taxon>Candidatus Odinarchaeum</taxon>
    </lineage>
</organism>
<protein>
    <submittedName>
        <fullName evidence="1">Uncharacterized protein</fullName>
    </submittedName>
</protein>
<accession>A0AAF0D3K9</accession>
<reference evidence="1" key="2">
    <citation type="journal article" date="2022" name="Nat. Microbiol.">
        <title>A closed Candidatus Odinarchaeum chromosome exposes Asgard archaeal viruses.</title>
        <authorList>
            <person name="Tamarit D."/>
            <person name="Caceres E.F."/>
            <person name="Krupovic M."/>
            <person name="Nijland R."/>
            <person name="Eme L."/>
            <person name="Robinson N.P."/>
            <person name="Ettema T.J.G."/>
        </authorList>
    </citation>
    <scope>NUCLEOTIDE SEQUENCE</scope>
    <source>
        <strain evidence="1">LCB_4</strain>
    </source>
</reference>
<name>A0AAF0D3K9_ODILC</name>
<reference evidence="1" key="1">
    <citation type="journal article" date="2017" name="Nature">
        <title>Asgard archaea illuminate the origin of eukaryotic cellular complexity.</title>
        <authorList>
            <person name="Zaremba-Niedzwiedzka K."/>
            <person name="Caceres E.F."/>
            <person name="Saw J.H."/>
            <person name="Backstrom D."/>
            <person name="Juzokaite L."/>
            <person name="Vancaester E."/>
            <person name="Seitz K.W."/>
            <person name="Anantharaman K."/>
            <person name="Starnawski P."/>
            <person name="Kjeldsen K.U."/>
            <person name="Scott M.B."/>
            <person name="Nunoura T."/>
            <person name="Banfield J.F."/>
            <person name="Schramm A."/>
            <person name="Baker B.J."/>
            <person name="Spang A."/>
            <person name="Ettema T.J.G."/>
        </authorList>
    </citation>
    <scope>NUCLEOTIDE SEQUENCE</scope>
    <source>
        <strain evidence="1">LCB_4</strain>
    </source>
</reference>
<proteinExistence type="predicted"/>
<sequence>MVLEGYVEYKKREFCNDVKCPVQLQLNQFKEGSKEYEETRNICKTDCKYTTWQFHHWLIDKGYIIIRKKYETEG</sequence>
<dbReference type="AlphaFoldDB" id="A0AAF0D3K9"/>
<dbReference type="Proteomes" id="UP000186851">
    <property type="component" value="Chromosome"/>
</dbReference>
<evidence type="ECO:0000313" key="1">
    <source>
        <dbReference type="EMBL" id="WEU40835.1"/>
    </source>
</evidence>
<evidence type="ECO:0000313" key="2">
    <source>
        <dbReference type="Proteomes" id="UP000186851"/>
    </source>
</evidence>